<accession>A0A1H3IVY2</accession>
<dbReference type="RefSeq" id="WP_092689403.1">
    <property type="nucleotide sequence ID" value="NZ_FNPK01000007.1"/>
</dbReference>
<dbReference type="InterPro" id="IPR023393">
    <property type="entry name" value="START-like_dom_sf"/>
</dbReference>
<organism evidence="1 2">
    <name type="scientific">Acinetobacter kyonggiensis</name>
    <dbReference type="NCBI Taxonomy" id="595670"/>
    <lineage>
        <taxon>Bacteria</taxon>
        <taxon>Pseudomonadati</taxon>
        <taxon>Pseudomonadota</taxon>
        <taxon>Gammaproteobacteria</taxon>
        <taxon>Moraxellales</taxon>
        <taxon>Moraxellaceae</taxon>
        <taxon>Acinetobacter</taxon>
    </lineage>
</organism>
<keyword evidence="2" id="KW-1185">Reference proteome</keyword>
<name>A0A1H3IVY2_9GAMM</name>
<evidence type="ECO:0000313" key="2">
    <source>
        <dbReference type="Proteomes" id="UP000199035"/>
    </source>
</evidence>
<reference evidence="2" key="1">
    <citation type="submission" date="2016-10" db="EMBL/GenBank/DDBJ databases">
        <authorList>
            <person name="Varghese N."/>
            <person name="Submissions S."/>
        </authorList>
    </citation>
    <scope>NUCLEOTIDE SEQUENCE [LARGE SCALE GENOMIC DNA]</scope>
    <source>
        <strain evidence="2">ANC 5109</strain>
    </source>
</reference>
<dbReference type="Gene3D" id="3.30.530.20">
    <property type="match status" value="1"/>
</dbReference>
<evidence type="ECO:0008006" key="3">
    <source>
        <dbReference type="Google" id="ProtNLM"/>
    </source>
</evidence>
<dbReference type="AlphaFoldDB" id="A0A1H3IVY2"/>
<dbReference type="SUPFAM" id="SSF55961">
    <property type="entry name" value="Bet v1-like"/>
    <property type="match status" value="1"/>
</dbReference>
<dbReference type="STRING" id="595670.SAMN05421643_107128"/>
<sequence>MEILKYEILIAATPQKVWQVLWNPETYMQWTQYFSLGSTMHSDWTVHGKTVFLDASGAGMVSTMSQLEEFKLVVFKHLGLVQGGIEDLDSDEVKKWRGALEKYFFEDLNGTTKLKVELETAQEYLEMMDVAFKKGFE</sequence>
<proteinExistence type="predicted"/>
<gene>
    <name evidence="1" type="ORF">SAMN05421643_107128</name>
</gene>
<evidence type="ECO:0000313" key="1">
    <source>
        <dbReference type="EMBL" id="SDY31896.1"/>
    </source>
</evidence>
<dbReference type="EMBL" id="FNPK01000007">
    <property type="protein sequence ID" value="SDY31896.1"/>
    <property type="molecule type" value="Genomic_DNA"/>
</dbReference>
<dbReference type="Proteomes" id="UP000199035">
    <property type="component" value="Unassembled WGS sequence"/>
</dbReference>
<protein>
    <recommendedName>
        <fullName evidence="3">Activator of Hsp90 ATPase homolog 1-like protein</fullName>
    </recommendedName>
</protein>